<dbReference type="GO" id="GO:0005634">
    <property type="term" value="C:nucleus"/>
    <property type="evidence" value="ECO:0007669"/>
    <property type="project" value="UniProtKB-SubCell"/>
</dbReference>
<dbReference type="AlphaFoldDB" id="A0A7R8ZKI1"/>
<accession>A0A7R8ZKI1</accession>
<gene>
    <name evidence="8" type="ORF">CTOB1V02_LOCUS1473</name>
</gene>
<dbReference type="PANTHER" id="PTHR32194:SF2">
    <property type="entry name" value="PROTEASOME SUBUNIT BETA TYPE-1"/>
    <property type="match status" value="1"/>
</dbReference>
<dbReference type="CDD" id="cd03758">
    <property type="entry name" value="proteasome_beta_type_2"/>
    <property type="match status" value="1"/>
</dbReference>
<proteinExistence type="inferred from homology"/>
<dbReference type="InterPro" id="IPR023333">
    <property type="entry name" value="Proteasome_suB-type"/>
</dbReference>
<sequence length="208" mass="23694">METLLAARFKNFVMLACDQTVAHSIILVKSDENKFFKLSDKIVMAVCGEAGDTTQFSEYAAKNIQLYKIRHGYELSPTAAANFIRRNLAESLRSRSPYSVNLLLGGYEENKGPQLYYIDFLATKVSVPFASHGYGGMFCSSIFDKYYREDSTLEEAYDLFMTCVKEIQNRQIINLPNFQICYVDKNGVHMADRITPEVLRQRKAEAFA</sequence>
<evidence type="ECO:0000256" key="7">
    <source>
        <dbReference type="RuleBase" id="RU004203"/>
    </source>
</evidence>
<dbReference type="PROSITE" id="PS51476">
    <property type="entry name" value="PROTEASOME_BETA_2"/>
    <property type="match status" value="1"/>
</dbReference>
<dbReference type="GO" id="GO:0005839">
    <property type="term" value="C:proteasome core complex"/>
    <property type="evidence" value="ECO:0007669"/>
    <property type="project" value="InterPro"/>
</dbReference>
<organism evidence="8">
    <name type="scientific">Cyprideis torosa</name>
    <dbReference type="NCBI Taxonomy" id="163714"/>
    <lineage>
        <taxon>Eukaryota</taxon>
        <taxon>Metazoa</taxon>
        <taxon>Ecdysozoa</taxon>
        <taxon>Arthropoda</taxon>
        <taxon>Crustacea</taxon>
        <taxon>Oligostraca</taxon>
        <taxon>Ostracoda</taxon>
        <taxon>Podocopa</taxon>
        <taxon>Podocopida</taxon>
        <taxon>Cytherocopina</taxon>
        <taxon>Cytheroidea</taxon>
        <taxon>Cytherideidae</taxon>
        <taxon>Cyprideis</taxon>
    </lineage>
</organism>
<dbReference type="InterPro" id="IPR001353">
    <property type="entry name" value="Proteasome_sua/b"/>
</dbReference>
<comment type="subunit">
    <text evidence="7">Component of the proteasome complex.</text>
</comment>
<dbReference type="Pfam" id="PF00227">
    <property type="entry name" value="Proteasome"/>
    <property type="match status" value="1"/>
</dbReference>
<evidence type="ECO:0000256" key="6">
    <source>
        <dbReference type="ARBA" id="ARBA00049625"/>
    </source>
</evidence>
<evidence type="ECO:0000313" key="8">
    <source>
        <dbReference type="EMBL" id="CAD7223489.1"/>
    </source>
</evidence>
<dbReference type="GO" id="GO:0005737">
    <property type="term" value="C:cytoplasm"/>
    <property type="evidence" value="ECO:0007669"/>
    <property type="project" value="UniProtKB-SubCell"/>
</dbReference>
<evidence type="ECO:0000256" key="2">
    <source>
        <dbReference type="ARBA" id="ARBA00022490"/>
    </source>
</evidence>
<comment type="function">
    <text evidence="6">Non-catalytic component of the 20S core proteasome complex involved in the proteolytic degradation of most intracellular proteins. This complex plays numerous essential roles within the cell by associating with different regulatory particles. Associated with two 19S regulatory particles, forms the 26S proteasome and thus participates in the ATP-dependent degradation of ubiquitinated proteins. The 26S proteasome plays a key role in the maintenance of protein homeostasis by removing misfolded or damaged proteins that could impair cellular functions, and by removing proteins whose functions are no longer required. Associated with the PA200 or PA28, the 20S proteasome mediates ubiquitin-independent protein degradation. This type of proteolysis is required in several pathways including spermatogenesis (20S-PA200 complex) or generation of a subset of MHC class I-presented antigenic peptides (20S-PA28 complex).</text>
</comment>
<evidence type="ECO:0000256" key="1">
    <source>
        <dbReference type="ARBA" id="ARBA00011656"/>
    </source>
</evidence>
<dbReference type="SUPFAM" id="SSF56235">
    <property type="entry name" value="N-terminal nucleophile aminohydrolases (Ntn hydrolases)"/>
    <property type="match status" value="1"/>
</dbReference>
<dbReference type="EMBL" id="OB660209">
    <property type="protein sequence ID" value="CAD7223489.1"/>
    <property type="molecule type" value="Genomic_DNA"/>
</dbReference>
<name>A0A7R8ZKI1_9CRUS</name>
<keyword evidence="2 7" id="KW-0963">Cytoplasm</keyword>
<keyword evidence="4 7" id="KW-0539">Nucleus</keyword>
<comment type="subcellular location">
    <subcellularLocation>
        <location evidence="7">Cytoplasm</location>
    </subcellularLocation>
    <subcellularLocation>
        <location evidence="7">Nucleus</location>
    </subcellularLocation>
</comment>
<evidence type="ECO:0000256" key="5">
    <source>
        <dbReference type="ARBA" id="ARBA00026071"/>
    </source>
</evidence>
<protein>
    <recommendedName>
        <fullName evidence="7">Proteasome subunit beta</fullName>
    </recommendedName>
</protein>
<dbReference type="InterPro" id="IPR035206">
    <property type="entry name" value="Proteasome_beta2"/>
</dbReference>
<dbReference type="OrthoDB" id="268428at2759"/>
<comment type="subunit">
    <text evidence="1">The 26S proteasome consists of a 20S proteasome core and two 19S regulatory subunits. The 20S proteasome core is a barrel-shaped complex made of 28 subunits that are arranged in four stacked rings. The two outer rings are each formed by seven alpha subunits, and the two inner rings are formed by seven beta subunits. The proteolytic activity is exerted by three beta-subunits PSMB5, PSMB6 and PSMB7.</text>
</comment>
<dbReference type="Gene3D" id="3.60.20.10">
    <property type="entry name" value="Glutamine Phosphoribosylpyrophosphate, subunit 1, domain 1"/>
    <property type="match status" value="1"/>
</dbReference>
<comment type="subunit">
    <text evidence="5">The 26S proteasome consists of a 20S proteasome core and two 19S regulatory subunits. The 20S proteasome core is composed of 28 subunits that are arranged in four stacked rings, resulting in a barrel-shaped structure. The two end rings are each formed by seven alpha subunits, and the two central rings are each formed by seven beta subunits. The catalytic chamber with the active sites is on the inside of the barrel.</text>
</comment>
<dbReference type="GO" id="GO:0010498">
    <property type="term" value="P:proteasomal protein catabolic process"/>
    <property type="evidence" value="ECO:0007669"/>
    <property type="project" value="InterPro"/>
</dbReference>
<keyword evidence="3 7" id="KW-0647">Proteasome</keyword>
<comment type="function">
    <text evidence="7">Component of the proteasome, a multicatalytic proteinase complex which is characterized by its ability to cleave peptides with Arg, Phe, Tyr, Leu, and Glu adjacent to the leaving group at neutral or slightly basic pH. The proteasome has an ATP-dependent proteolytic activity.</text>
</comment>
<dbReference type="FunFam" id="3.60.20.10:FF:000008">
    <property type="entry name" value="Proteasome subunit beta type-4"/>
    <property type="match status" value="1"/>
</dbReference>
<evidence type="ECO:0000256" key="4">
    <source>
        <dbReference type="ARBA" id="ARBA00023242"/>
    </source>
</evidence>
<dbReference type="InterPro" id="IPR029055">
    <property type="entry name" value="Ntn_hydrolases_N"/>
</dbReference>
<comment type="similarity">
    <text evidence="7">Belongs to the peptidase T1B family.</text>
</comment>
<dbReference type="PANTHER" id="PTHR32194">
    <property type="entry name" value="METALLOPROTEASE TLDD"/>
    <property type="match status" value="1"/>
</dbReference>
<reference evidence="8" key="1">
    <citation type="submission" date="2020-11" db="EMBL/GenBank/DDBJ databases">
        <authorList>
            <person name="Tran Van P."/>
        </authorList>
    </citation>
    <scope>NUCLEOTIDE SEQUENCE</scope>
</reference>
<evidence type="ECO:0000256" key="3">
    <source>
        <dbReference type="ARBA" id="ARBA00022942"/>
    </source>
</evidence>